<keyword evidence="1" id="KW-0472">Membrane</keyword>
<name>A0A2T1A6D3_9ACTN</name>
<evidence type="ECO:0000259" key="2">
    <source>
        <dbReference type="Pfam" id="PF02698"/>
    </source>
</evidence>
<feature type="domain" description="DUF218" evidence="2">
    <location>
        <begin position="37"/>
        <end position="165"/>
    </location>
</feature>
<evidence type="ECO:0000313" key="4">
    <source>
        <dbReference type="Proteomes" id="UP000237752"/>
    </source>
</evidence>
<dbReference type="RefSeq" id="WP_106347095.1">
    <property type="nucleotide sequence ID" value="NZ_PVUE01000001.1"/>
</dbReference>
<comment type="caution">
    <text evidence="3">The sequence shown here is derived from an EMBL/GenBank/DDBJ whole genome shotgun (WGS) entry which is preliminary data.</text>
</comment>
<dbReference type="Pfam" id="PF02698">
    <property type="entry name" value="DUF218"/>
    <property type="match status" value="1"/>
</dbReference>
<dbReference type="PROSITE" id="PS51257">
    <property type="entry name" value="PROKAR_LIPOPROTEIN"/>
    <property type="match status" value="1"/>
</dbReference>
<evidence type="ECO:0000313" key="3">
    <source>
        <dbReference type="EMBL" id="PRZ44037.1"/>
    </source>
</evidence>
<evidence type="ECO:0000256" key="1">
    <source>
        <dbReference type="SAM" id="Phobius"/>
    </source>
</evidence>
<dbReference type="Proteomes" id="UP000237752">
    <property type="component" value="Unassembled WGS sequence"/>
</dbReference>
<dbReference type="EMBL" id="PVUE01000001">
    <property type="protein sequence ID" value="PRZ44037.1"/>
    <property type="molecule type" value="Genomic_DNA"/>
</dbReference>
<dbReference type="CDD" id="cd06259">
    <property type="entry name" value="YdcF-like"/>
    <property type="match status" value="1"/>
</dbReference>
<keyword evidence="1" id="KW-1133">Transmembrane helix</keyword>
<feature type="transmembrane region" description="Helical" evidence="1">
    <location>
        <begin position="6"/>
        <end position="25"/>
    </location>
</feature>
<keyword evidence="4" id="KW-1185">Reference proteome</keyword>
<sequence length="180" mass="19437">MRRHPFLAGICALLIVWLIACYFYFVAPAVDHPKHADAVVVLGGAPDRLPVGQKLVAQGIAPTLVVSNSPGTENARANKECKTDTSPDVICFVPSPDDTRGEAHAIAKLAAQHGWKSIVVVTSTYHITRARVLVEQATPIKVYMVASKPKASVLAWAWHFIHETGGMIDALLRPGTRIQG</sequence>
<protein>
    <submittedName>
        <fullName evidence="3">Uncharacterized SAM-binding protein YcdF (DUF218 family)</fullName>
    </submittedName>
</protein>
<dbReference type="AlphaFoldDB" id="A0A2T1A6D3"/>
<dbReference type="InterPro" id="IPR003848">
    <property type="entry name" value="DUF218"/>
</dbReference>
<gene>
    <name evidence="3" type="ORF">CLV47_101161</name>
</gene>
<organism evidence="3 4">
    <name type="scientific">Antricoccus suffuscus</name>
    <dbReference type="NCBI Taxonomy" id="1629062"/>
    <lineage>
        <taxon>Bacteria</taxon>
        <taxon>Bacillati</taxon>
        <taxon>Actinomycetota</taxon>
        <taxon>Actinomycetes</taxon>
        <taxon>Geodermatophilales</taxon>
        <taxon>Antricoccaceae</taxon>
        <taxon>Antricoccus</taxon>
    </lineage>
</organism>
<proteinExistence type="predicted"/>
<reference evidence="3 4" key="1">
    <citation type="submission" date="2018-03" db="EMBL/GenBank/DDBJ databases">
        <title>Genomic Encyclopedia of Archaeal and Bacterial Type Strains, Phase II (KMG-II): from individual species to whole genera.</title>
        <authorList>
            <person name="Goeker M."/>
        </authorList>
    </citation>
    <scope>NUCLEOTIDE SEQUENCE [LARGE SCALE GENOMIC DNA]</scope>
    <source>
        <strain evidence="3 4">DSM 100065</strain>
    </source>
</reference>
<keyword evidence="1" id="KW-0812">Transmembrane</keyword>
<dbReference type="OrthoDB" id="4772924at2"/>
<accession>A0A2T1A6D3</accession>